<dbReference type="SUPFAM" id="SSF51294">
    <property type="entry name" value="Hedgehog/intein (Hint) domain"/>
    <property type="match status" value="1"/>
</dbReference>
<dbReference type="Pfam" id="PF01079">
    <property type="entry name" value="Hint"/>
    <property type="match status" value="1"/>
</dbReference>
<reference evidence="2" key="1">
    <citation type="submission" date="2021-01" db="EMBL/GenBank/DDBJ databases">
        <authorList>
            <person name="Corre E."/>
            <person name="Pelletier E."/>
            <person name="Niang G."/>
            <person name="Scheremetjew M."/>
            <person name="Finn R."/>
            <person name="Kale V."/>
            <person name="Holt S."/>
            <person name="Cochrane G."/>
            <person name="Meng A."/>
            <person name="Brown T."/>
            <person name="Cohen L."/>
        </authorList>
    </citation>
    <scope>NUCLEOTIDE SEQUENCE</scope>
    <source>
        <strain evidence="2">Pop2</strain>
    </source>
</reference>
<gene>
    <name evidence="2" type="ORF">DBRI1063_LOCUS9765</name>
</gene>
<dbReference type="EMBL" id="HBGN01015233">
    <property type="protein sequence ID" value="CAD9327572.1"/>
    <property type="molecule type" value="Transcribed_RNA"/>
</dbReference>
<dbReference type="InterPro" id="IPR036844">
    <property type="entry name" value="Hint_dom_sf"/>
</dbReference>
<evidence type="ECO:0000259" key="1">
    <source>
        <dbReference type="Pfam" id="PF01079"/>
    </source>
</evidence>
<name>A0A7S2ECK8_9STRA</name>
<organism evidence="2">
    <name type="scientific">Ditylum brightwellii</name>
    <dbReference type="NCBI Taxonomy" id="49249"/>
    <lineage>
        <taxon>Eukaryota</taxon>
        <taxon>Sar</taxon>
        <taxon>Stramenopiles</taxon>
        <taxon>Ochrophyta</taxon>
        <taxon>Bacillariophyta</taxon>
        <taxon>Mediophyceae</taxon>
        <taxon>Lithodesmiophycidae</taxon>
        <taxon>Lithodesmiales</taxon>
        <taxon>Lithodesmiaceae</taxon>
        <taxon>Ditylum</taxon>
    </lineage>
</organism>
<sequence>MQIVNRIFCHEEHHINQHKQKYSQQRSIIYYLINPSRFYRKIDNMMRPTFILAAIVTLLRLDPTNATWGWQSRFCQCDCSTDSTGDCINYNNIQRTRERRCSTWTCQSRCAIVNGANGRCVTRDCIAADSVLFSCKSQSYVTADSIVPGDHIRTLSSKDGSSVCSEVFYTFAHKGASHAFEVELEDSSKVTVSDSHLLYVGSSFESRKAQMAKNIQIGDMLVSSDGSAKKVISIKDTASELVNVLTMEGSIELGNGVVISTHSFHETLYSAVFYPIKLAYEWIGAPAVKKAEPYLLEVEALFKPYFAMIVDSM</sequence>
<dbReference type="AlphaFoldDB" id="A0A7S2ECK8"/>
<dbReference type="InterPro" id="IPR001767">
    <property type="entry name" value="Hedgehog_Hint"/>
</dbReference>
<dbReference type="Gene3D" id="2.170.16.10">
    <property type="entry name" value="Hedgehog/Intein (Hint) domain"/>
    <property type="match status" value="1"/>
</dbReference>
<proteinExistence type="predicted"/>
<dbReference type="GO" id="GO:0016540">
    <property type="term" value="P:protein autoprocessing"/>
    <property type="evidence" value="ECO:0007669"/>
    <property type="project" value="InterPro"/>
</dbReference>
<accession>A0A7S2ECK8</accession>
<protein>
    <recommendedName>
        <fullName evidence="1">Hedgehog protein Hint domain-containing protein</fullName>
    </recommendedName>
</protein>
<evidence type="ECO:0000313" key="2">
    <source>
        <dbReference type="EMBL" id="CAD9327572.1"/>
    </source>
</evidence>
<feature type="domain" description="Hedgehog protein Hint" evidence="1">
    <location>
        <begin position="125"/>
        <end position="284"/>
    </location>
</feature>